<evidence type="ECO:0000313" key="2">
    <source>
        <dbReference type="EMBL" id="MBO0931512.1"/>
    </source>
</evidence>
<dbReference type="RefSeq" id="WP_207335481.1">
    <property type="nucleotide sequence ID" value="NZ_JAFMYU010000007.1"/>
</dbReference>
<dbReference type="Gene3D" id="3.40.50.360">
    <property type="match status" value="1"/>
</dbReference>
<dbReference type="PANTHER" id="PTHR30543:SF21">
    <property type="entry name" value="NAD(P)H-DEPENDENT FMN REDUCTASE LOT6"/>
    <property type="match status" value="1"/>
</dbReference>
<dbReference type="Proteomes" id="UP000664795">
    <property type="component" value="Unassembled WGS sequence"/>
</dbReference>
<dbReference type="Pfam" id="PF03358">
    <property type="entry name" value="FMN_red"/>
    <property type="match status" value="1"/>
</dbReference>
<sequence length="179" mass="18817">MTILGISGSLRQGSTNALLLRAVAGLLPKGVTITVFDGLDDLPHFSPERDADHENGTAPLPSVARWRTAIDEADALLISTPEYAFGIPGVLKNALDWTVSTVLMDQKLVGVVSASPGYEGGQKAMASLLPTLTALNTRIPDGCSLVISSVRKKMDASGHITDEATNEALIKLAVRIVKG</sequence>
<protein>
    <submittedName>
        <fullName evidence="2">NAD(P)H-dependent oxidoreductase</fullName>
    </submittedName>
</protein>
<dbReference type="InterPro" id="IPR029039">
    <property type="entry name" value="Flavoprotein-like_sf"/>
</dbReference>
<dbReference type="SUPFAM" id="SSF52218">
    <property type="entry name" value="Flavoproteins"/>
    <property type="match status" value="1"/>
</dbReference>
<dbReference type="GO" id="GO:0010181">
    <property type="term" value="F:FMN binding"/>
    <property type="evidence" value="ECO:0007669"/>
    <property type="project" value="TreeGrafter"/>
</dbReference>
<organism evidence="2 3">
    <name type="scientific">Fibrella aquatilis</name>
    <dbReference type="NCBI Taxonomy" id="2817059"/>
    <lineage>
        <taxon>Bacteria</taxon>
        <taxon>Pseudomonadati</taxon>
        <taxon>Bacteroidota</taxon>
        <taxon>Cytophagia</taxon>
        <taxon>Cytophagales</taxon>
        <taxon>Spirosomataceae</taxon>
        <taxon>Fibrella</taxon>
    </lineage>
</organism>
<dbReference type="PANTHER" id="PTHR30543">
    <property type="entry name" value="CHROMATE REDUCTASE"/>
    <property type="match status" value="1"/>
</dbReference>
<keyword evidence="3" id="KW-1185">Reference proteome</keyword>
<comment type="caution">
    <text evidence="2">The sequence shown here is derived from an EMBL/GenBank/DDBJ whole genome shotgun (WGS) entry which is preliminary data.</text>
</comment>
<dbReference type="GO" id="GO:0005829">
    <property type="term" value="C:cytosol"/>
    <property type="evidence" value="ECO:0007669"/>
    <property type="project" value="TreeGrafter"/>
</dbReference>
<feature type="domain" description="NADPH-dependent FMN reductase-like" evidence="1">
    <location>
        <begin position="1"/>
        <end position="148"/>
    </location>
</feature>
<dbReference type="InterPro" id="IPR050712">
    <property type="entry name" value="NAD(P)H-dep_reductase"/>
</dbReference>
<evidence type="ECO:0000313" key="3">
    <source>
        <dbReference type="Proteomes" id="UP000664795"/>
    </source>
</evidence>
<accession>A0A939G368</accession>
<dbReference type="AlphaFoldDB" id="A0A939G368"/>
<name>A0A939G368_9BACT</name>
<dbReference type="InterPro" id="IPR005025">
    <property type="entry name" value="FMN_Rdtase-like_dom"/>
</dbReference>
<dbReference type="EMBL" id="JAFMYU010000007">
    <property type="protein sequence ID" value="MBO0931512.1"/>
    <property type="molecule type" value="Genomic_DNA"/>
</dbReference>
<evidence type="ECO:0000259" key="1">
    <source>
        <dbReference type="Pfam" id="PF03358"/>
    </source>
</evidence>
<dbReference type="GO" id="GO:0016491">
    <property type="term" value="F:oxidoreductase activity"/>
    <property type="evidence" value="ECO:0007669"/>
    <property type="project" value="InterPro"/>
</dbReference>
<proteinExistence type="predicted"/>
<reference evidence="2 3" key="1">
    <citation type="submission" date="2021-03" db="EMBL/GenBank/DDBJ databases">
        <title>Fibrella sp. HMF5036 genome sequencing and assembly.</title>
        <authorList>
            <person name="Kang H."/>
            <person name="Kim H."/>
            <person name="Bae S."/>
            <person name="Joh K."/>
        </authorList>
    </citation>
    <scope>NUCLEOTIDE SEQUENCE [LARGE SCALE GENOMIC DNA]</scope>
    <source>
        <strain evidence="2 3">HMF5036</strain>
    </source>
</reference>
<gene>
    <name evidence="2" type="ORF">J2I48_10930</name>
</gene>